<reference evidence="1" key="1">
    <citation type="submission" date="2022-10" db="EMBL/GenBank/DDBJ databases">
        <title>Tapping the CABI collections for fungal endophytes: first genome assemblies for Collariella, Neodidymelliopsis, Ascochyta clinopodiicola, Didymella pomorum, Didymosphaeria variabile, Neocosmospora piperis and Neocucurbitaria cava.</title>
        <authorList>
            <person name="Hill R."/>
        </authorList>
    </citation>
    <scope>NUCLEOTIDE SEQUENCE</scope>
    <source>
        <strain evidence="1">IMI 356815</strain>
    </source>
</reference>
<accession>A0A9W8XER8</accession>
<evidence type="ECO:0000313" key="2">
    <source>
        <dbReference type="Proteomes" id="UP001140513"/>
    </source>
</evidence>
<dbReference type="Proteomes" id="UP001140513">
    <property type="component" value="Unassembled WGS sequence"/>
</dbReference>
<protein>
    <submittedName>
        <fullName evidence="1">Uncharacterized protein</fullName>
    </submittedName>
</protein>
<proteinExistence type="predicted"/>
<dbReference type="AlphaFoldDB" id="A0A9W8XER8"/>
<dbReference type="RefSeq" id="XP_056067930.1">
    <property type="nucleotide sequence ID" value="XM_056218665.1"/>
</dbReference>
<evidence type="ECO:0000313" key="1">
    <source>
        <dbReference type="EMBL" id="KAJ4348542.1"/>
    </source>
</evidence>
<name>A0A9W8XER8_9PLEO</name>
<keyword evidence="2" id="KW-1185">Reference proteome</keyword>
<organism evidence="1 2">
    <name type="scientific">Didymosphaeria variabile</name>
    <dbReference type="NCBI Taxonomy" id="1932322"/>
    <lineage>
        <taxon>Eukaryota</taxon>
        <taxon>Fungi</taxon>
        <taxon>Dikarya</taxon>
        <taxon>Ascomycota</taxon>
        <taxon>Pezizomycotina</taxon>
        <taxon>Dothideomycetes</taxon>
        <taxon>Pleosporomycetidae</taxon>
        <taxon>Pleosporales</taxon>
        <taxon>Massarineae</taxon>
        <taxon>Didymosphaeriaceae</taxon>
        <taxon>Didymosphaeria</taxon>
    </lineage>
</organism>
<dbReference type="GeneID" id="80913449"/>
<gene>
    <name evidence="1" type="ORF">N0V89_009919</name>
</gene>
<comment type="caution">
    <text evidence="1">The sequence shown here is derived from an EMBL/GenBank/DDBJ whole genome shotgun (WGS) entry which is preliminary data.</text>
</comment>
<dbReference type="EMBL" id="JAPEUX010000007">
    <property type="protein sequence ID" value="KAJ4348542.1"/>
    <property type="molecule type" value="Genomic_DNA"/>
</dbReference>
<sequence length="170" mass="19127">MPSSGKKVHFDKSGEKSMGDIRAVQIRAGSGPSQKTFRVSLELVFRSEFLRGKWSASYRSTENTILDLPLGASVQDAELYIDFVQRRMANLSYKLEDSSEPAVVRFYHDLARIYILSRSNRINDKETRNDVVFAIGGLTRQKCTEGYLRSAGGKDGIPRIVEAVDPYLED</sequence>